<name>A0A7J6NUR5_PEROL</name>
<dbReference type="EMBL" id="JABANP010000190">
    <property type="protein sequence ID" value="KAF4687310.1"/>
    <property type="molecule type" value="Genomic_DNA"/>
</dbReference>
<proteinExistence type="predicted"/>
<accession>A0A7J6NUR5</accession>
<comment type="caution">
    <text evidence="2">The sequence shown here is derived from an EMBL/GenBank/DDBJ whole genome shotgun (WGS) entry which is preliminary data.</text>
</comment>
<organism evidence="2 3">
    <name type="scientific">Perkinsus olseni</name>
    <name type="common">Perkinsus atlanticus</name>
    <dbReference type="NCBI Taxonomy" id="32597"/>
    <lineage>
        <taxon>Eukaryota</taxon>
        <taxon>Sar</taxon>
        <taxon>Alveolata</taxon>
        <taxon>Perkinsozoa</taxon>
        <taxon>Perkinsea</taxon>
        <taxon>Perkinsida</taxon>
        <taxon>Perkinsidae</taxon>
        <taxon>Perkinsus</taxon>
    </lineage>
</organism>
<keyword evidence="1" id="KW-0732">Signal</keyword>
<evidence type="ECO:0000313" key="2">
    <source>
        <dbReference type="EMBL" id="KAF4687310.1"/>
    </source>
</evidence>
<gene>
    <name evidence="2" type="ORF">FOZ60_004134</name>
</gene>
<sequence>MVIILTLLFPLLVATVSAFQFNYRYEFDKYRISFGFDPTASNEITTECWASEDQRKSGSRPITTFNQKFPIIGEGCPHYYTLTFGAKKSFENYRKILKEDCGLSLNPEAFQDMYLFSGFFVINLDHESQIILKPIK</sequence>
<feature type="chain" id="PRO_5029541417" evidence="1">
    <location>
        <begin position="19"/>
        <end position="136"/>
    </location>
</feature>
<feature type="signal peptide" evidence="1">
    <location>
        <begin position="1"/>
        <end position="18"/>
    </location>
</feature>
<evidence type="ECO:0000256" key="1">
    <source>
        <dbReference type="SAM" id="SignalP"/>
    </source>
</evidence>
<reference evidence="2 3" key="1">
    <citation type="submission" date="2020-04" db="EMBL/GenBank/DDBJ databases">
        <title>Perkinsus olseni comparative genomics.</title>
        <authorList>
            <person name="Bogema D.R."/>
        </authorList>
    </citation>
    <scope>NUCLEOTIDE SEQUENCE [LARGE SCALE GENOMIC DNA]</scope>
    <source>
        <strain evidence="2">00978-12</strain>
    </source>
</reference>
<dbReference type="Proteomes" id="UP000541610">
    <property type="component" value="Unassembled WGS sequence"/>
</dbReference>
<evidence type="ECO:0000313" key="3">
    <source>
        <dbReference type="Proteomes" id="UP000541610"/>
    </source>
</evidence>
<protein>
    <submittedName>
        <fullName evidence="2">Uncharacterized protein</fullName>
    </submittedName>
</protein>
<dbReference type="AlphaFoldDB" id="A0A7J6NUR5"/>